<accession>A0A336LHP8</accession>
<proteinExistence type="inferred from homology"/>
<dbReference type="PANTHER" id="PTHR48043">
    <property type="entry name" value="EG:EG0003.4 PROTEIN-RELATED"/>
    <property type="match status" value="1"/>
</dbReference>
<sequence>MYNFYREMKGYKKATILGPLYTSHILLISLTYLEYFNSLSSLVSFSESAKILCFFSTPSKSGILLTQPLMVELANRGHEVTVVSSFALDKEVPNYRDIVIPLGDEARELTKTITSKEKSHNMITWLPKLLGVSHETTNNTLNHPKFKALLDEEFDLIVFGYFLNNFQLGLATHFKCPSVLVSPAPLLHFLSESIGHPSNPEAMKSMFLSREQTPMALWERVLNMIVFGFENLVHTFIEYKANQYFTTNFPNMSYSDAKESISLVLVNQHTSEGVIRPLLPNVIEIGGLQIKNNPSPLPNDIKEWIEDGKDGVILVSFGTNFRSADLQQGKLNILLNSFKKIKQRIIWKFENESVANLPENVLIKKWLPQDDILAHPNTKAFVSHCGLSSYNEALFHGVPIVAVPFVSDQPWNAERAQKGGWAIVIPFLQITEKSLVEAVQEIIKNETYTKAVQKLSLLYRDRPITAMENAVYWIEYVIRHKGAQHLRYSGKNLNFIQEKSWDVLILKFCVFKLFLLMLLFYLIFLTTVFFPDSESAKILCFYPTPSKSGVLISQPLMVELANRGHEVTVVSSFPLPYTVKNYRDIEIPLGPEIREERLVEAVEEIIRNKTYTKAVQKLSLLYRDRPITAMENAVYWIEYVIRHKGAHHLRYAGQKLNFIQEKSWDVILKFCVFKLLLLCSSNKKYAFILLDIFNYGFFPDSESAKILCFYPTPSKSGVLISQPLMVELANRGHEVTVVSSFPLPYTVKNYRDIEIPLGPEIRELTKLITTKERGHKILTWFPKVMRMCHLITNYTLNHDNFKFLLDEEFDLVVFGYIFNNFQLGLANHFKCPSVMLSSIGFIHFLSELVGHPSNPEAIKSILVGRDETPMAFWERLLNMMVFGVENLLNYYVEYSSQKYFEWVFLDILYNFPGKSYTEAKETVAFVMANQYSSEGWIRPLLPNVIEIGGLQIKNNPSPLPMDIKEWIEGSKDGVILVSFGTNFMSADLQEEKLNILVSSFRKIKQRIIWKYENETVENLPENVLIKKWLPQDDILAHSNTKAFISHCGLSSYNEALFHGVPVVAVPMVSDQPWNSERARKSGWAIVIPFLEITEIKLVEAVQEIIKNETYTKAVQKLSLLYRDRPITAMENAVYWIEYVIRHKGAHHLRYSGQKLNFIQEKSWDVLVILLIVCYLIFKFLKFCVFKLMSSYQPRKNVNEFDVIKNGIPKKNL</sequence>
<keyword evidence="4" id="KW-0812">Transmembrane</keyword>
<dbReference type="EMBL" id="UFQS01000011">
    <property type="protein sequence ID" value="SSW97136.1"/>
    <property type="molecule type" value="Genomic_DNA"/>
</dbReference>
<keyword evidence="2" id="KW-0328">Glycosyltransferase</keyword>
<name>A0A336LHP8_CULSO</name>
<keyword evidence="4" id="KW-1133">Transmembrane helix</keyword>
<dbReference type="CDD" id="cd03784">
    <property type="entry name" value="GT1_Gtf-like"/>
    <property type="match status" value="2"/>
</dbReference>
<reference evidence="5" key="1">
    <citation type="submission" date="2018-04" db="EMBL/GenBank/DDBJ databases">
        <authorList>
            <person name="Go L.Y."/>
            <person name="Mitchell J.A."/>
        </authorList>
    </citation>
    <scope>NUCLEOTIDE SEQUENCE</scope>
    <source>
        <tissue evidence="5">Whole organism</tissue>
    </source>
</reference>
<dbReference type="InterPro" id="IPR035595">
    <property type="entry name" value="UDP_glycos_trans_CS"/>
</dbReference>
<dbReference type="Gene3D" id="3.40.50.2000">
    <property type="entry name" value="Glycogen Phosphorylase B"/>
    <property type="match status" value="3"/>
</dbReference>
<keyword evidence="3" id="KW-0808">Transferase</keyword>
<dbReference type="InterPro" id="IPR002213">
    <property type="entry name" value="UDP_glucos_trans"/>
</dbReference>
<dbReference type="GO" id="GO:0008194">
    <property type="term" value="F:UDP-glycosyltransferase activity"/>
    <property type="evidence" value="ECO:0007669"/>
    <property type="project" value="InterPro"/>
</dbReference>
<dbReference type="Pfam" id="PF00201">
    <property type="entry name" value="UDPGT"/>
    <property type="match status" value="3"/>
</dbReference>
<dbReference type="OMA" id="PSHISNW"/>
<protein>
    <submittedName>
        <fullName evidence="6">CSON001305 protein</fullName>
    </submittedName>
</protein>
<dbReference type="VEuPathDB" id="VectorBase:CSON001305"/>
<organism evidence="6">
    <name type="scientific">Culicoides sonorensis</name>
    <name type="common">Biting midge</name>
    <dbReference type="NCBI Taxonomy" id="179676"/>
    <lineage>
        <taxon>Eukaryota</taxon>
        <taxon>Metazoa</taxon>
        <taxon>Ecdysozoa</taxon>
        <taxon>Arthropoda</taxon>
        <taxon>Hexapoda</taxon>
        <taxon>Insecta</taxon>
        <taxon>Pterygota</taxon>
        <taxon>Neoptera</taxon>
        <taxon>Endopterygota</taxon>
        <taxon>Diptera</taxon>
        <taxon>Nematocera</taxon>
        <taxon>Chironomoidea</taxon>
        <taxon>Ceratopogonidae</taxon>
        <taxon>Ceratopogoninae</taxon>
        <taxon>Culicoides</taxon>
        <taxon>Monoculicoides</taxon>
    </lineage>
</organism>
<dbReference type="AlphaFoldDB" id="A0A336LHP8"/>
<keyword evidence="4" id="KW-0472">Membrane</keyword>
<evidence type="ECO:0000256" key="3">
    <source>
        <dbReference type="ARBA" id="ARBA00022679"/>
    </source>
</evidence>
<dbReference type="SUPFAM" id="SSF53756">
    <property type="entry name" value="UDP-Glycosyltransferase/glycogen phosphorylase"/>
    <property type="match status" value="4"/>
</dbReference>
<dbReference type="PANTHER" id="PTHR48043:SF159">
    <property type="entry name" value="EG:EG0003.4 PROTEIN-RELATED"/>
    <property type="match status" value="1"/>
</dbReference>
<evidence type="ECO:0000256" key="4">
    <source>
        <dbReference type="SAM" id="Phobius"/>
    </source>
</evidence>
<evidence type="ECO:0000256" key="1">
    <source>
        <dbReference type="ARBA" id="ARBA00009995"/>
    </source>
</evidence>
<reference evidence="6" key="2">
    <citation type="submission" date="2018-07" db="EMBL/GenBank/DDBJ databases">
        <authorList>
            <person name="Quirk P.G."/>
            <person name="Krulwich T.A."/>
        </authorList>
    </citation>
    <scope>NUCLEOTIDE SEQUENCE</scope>
</reference>
<evidence type="ECO:0000313" key="6">
    <source>
        <dbReference type="EMBL" id="SSX17522.1"/>
    </source>
</evidence>
<comment type="similarity">
    <text evidence="1">Belongs to the UDP-glycosyltransferase family.</text>
</comment>
<dbReference type="FunFam" id="3.40.50.2000:FF:000050">
    <property type="entry name" value="UDP-glucuronosyltransferase"/>
    <property type="match status" value="2"/>
</dbReference>
<dbReference type="InterPro" id="IPR050271">
    <property type="entry name" value="UDP-glycosyltransferase"/>
</dbReference>
<gene>
    <name evidence="6" type="primary">CSON001305</name>
</gene>
<evidence type="ECO:0000313" key="5">
    <source>
        <dbReference type="EMBL" id="SSW97136.1"/>
    </source>
</evidence>
<dbReference type="PROSITE" id="PS00375">
    <property type="entry name" value="UDPGT"/>
    <property type="match status" value="2"/>
</dbReference>
<feature type="transmembrane region" description="Helical" evidence="4">
    <location>
        <begin position="1163"/>
        <end position="1185"/>
    </location>
</feature>
<dbReference type="EMBL" id="UFQT01000011">
    <property type="protein sequence ID" value="SSX17522.1"/>
    <property type="molecule type" value="Genomic_DNA"/>
</dbReference>
<feature type="transmembrane region" description="Helical" evidence="4">
    <location>
        <begin position="504"/>
        <end position="530"/>
    </location>
</feature>
<evidence type="ECO:0000256" key="2">
    <source>
        <dbReference type="ARBA" id="ARBA00022676"/>
    </source>
</evidence>